<dbReference type="PANTHER" id="PTHR33393:SF13">
    <property type="entry name" value="PGA BIOSYNTHESIS PROTEIN CAPA"/>
    <property type="match status" value="1"/>
</dbReference>
<evidence type="ECO:0000313" key="5">
    <source>
        <dbReference type="Proteomes" id="UP000646053"/>
    </source>
</evidence>
<dbReference type="InterPro" id="IPR052169">
    <property type="entry name" value="CW_Biosynth-Accessory"/>
</dbReference>
<feature type="compositionally biased region" description="Polar residues" evidence="2">
    <location>
        <begin position="647"/>
        <end position="677"/>
    </location>
</feature>
<dbReference type="AlphaFoldDB" id="A0A8J8CJN3"/>
<comment type="caution">
    <text evidence="4">The sequence shown here is derived from an EMBL/GenBank/DDBJ whole genome shotgun (WGS) entry which is preliminary data.</text>
</comment>
<dbReference type="Pfam" id="PF09587">
    <property type="entry name" value="PGA_cap"/>
    <property type="match status" value="1"/>
</dbReference>
<evidence type="ECO:0000256" key="1">
    <source>
        <dbReference type="ARBA" id="ARBA00005662"/>
    </source>
</evidence>
<comment type="similarity">
    <text evidence="1">Belongs to the CapA family.</text>
</comment>
<evidence type="ECO:0000313" key="4">
    <source>
        <dbReference type="EMBL" id="NDJ15710.1"/>
    </source>
</evidence>
<sequence length="781" mass="83469">MSYAVHQDQSSVVELARSGNFRAIAYWLNVFLMPHNLRAQVGAAKQAGHLQVVVEFRPLPHLDAKSPAFRKSLVRFVCRHLWQLNSDVIEGVQIAARPIHKPSVLWRQPVRVVSPARRAKLARQQPTERLSQTQDFHSGDFTALRTRIQKITLQNVQFRALRSLLLTGTTAAAFIVGCWLGYADAPTDQTTASASITASRPDTVTIAARQGVQAESESVPITQLDGNPASPEENVTLLFGGDVALTKGYADLVKDDHQWAFSAMDEYRQADVAMVNLGAPFTTSAEPDGADPATVEVLNSGGVDIVNVSDRRTADPTADPSAAGLEETLTTLDKAGIHYVGAGQVSAGQVPGTTANAGNRLKIVDVKGQRIAYLGYSEADLQADEAKASVEDAPQHDGSELGKAYRVAADIQAIRPQVDWIIVNYHWGKNLAKYPADWQIELAHTTIDQGADVVVGHHSHLLQGAEIYKGRPIVYSLGNFIFGENASTDYDTAVLKVGVKDQQMKVELLPVEVKGLQPRVVSGDRAQEILHQVENVSDMFAQPLRSPMVLDARANTILSQPAEPPSDPRLPTAAPHATPTDAAPSSPTETQDVPTEEQPEPTFDQPTLEQPIDSTTPTPFIDRESGTPISPDAQSSPSGSSASPSSLDTFPSANPAETQPSSTPEALDSNPTDSPSEFSAPADAIPTSPLPSATPEPSVDNPFISNPDAGADSHSPAPMVPQQPEPTYGEPASDLPGGADAVESGSAPTLTPPPTRSPRSLEPGKRRYAEVPSDVEIAQNP</sequence>
<feature type="compositionally biased region" description="Low complexity" evidence="2">
    <location>
        <begin position="571"/>
        <end position="590"/>
    </location>
</feature>
<proteinExistence type="inferred from homology"/>
<name>A0A8J8CJN3_9CYAN</name>
<feature type="region of interest" description="Disordered" evidence="2">
    <location>
        <begin position="559"/>
        <end position="781"/>
    </location>
</feature>
<keyword evidence="5" id="KW-1185">Reference proteome</keyword>
<gene>
    <name evidence="4" type="ORF">GS601_00135</name>
</gene>
<dbReference type="EMBL" id="WVIE01000001">
    <property type="protein sequence ID" value="NDJ15710.1"/>
    <property type="molecule type" value="Genomic_DNA"/>
</dbReference>
<feature type="domain" description="Capsule synthesis protein CapA" evidence="3">
    <location>
        <begin position="236"/>
        <end position="484"/>
    </location>
</feature>
<dbReference type="RefSeq" id="WP_162421124.1">
    <property type="nucleotide sequence ID" value="NZ_WVIE01000001.1"/>
</dbReference>
<dbReference type="CDD" id="cd07381">
    <property type="entry name" value="MPP_CapA"/>
    <property type="match status" value="1"/>
</dbReference>
<reference evidence="4" key="1">
    <citation type="submission" date="2019-12" db="EMBL/GenBank/DDBJ databases">
        <title>High-Quality draft genome sequences of three cyanobacteria isolated from the limestone walls of the Old Cathedral of Coimbra.</title>
        <authorList>
            <person name="Tiago I."/>
            <person name="Soares F."/>
            <person name="Portugal A."/>
        </authorList>
    </citation>
    <scope>NUCLEOTIDE SEQUENCE</scope>
    <source>
        <strain evidence="4">A</strain>
    </source>
</reference>
<dbReference type="Proteomes" id="UP000646053">
    <property type="component" value="Unassembled WGS sequence"/>
</dbReference>
<feature type="compositionally biased region" description="Low complexity" evidence="2">
    <location>
        <begin position="630"/>
        <end position="646"/>
    </location>
</feature>
<dbReference type="InterPro" id="IPR019079">
    <property type="entry name" value="Capsule_synth_CapA"/>
</dbReference>
<accession>A0A8J8CJN3</accession>
<organism evidence="4 5">
    <name type="scientific">Myxacorys almedinensis A</name>
    <dbReference type="NCBI Taxonomy" id="2690445"/>
    <lineage>
        <taxon>Bacteria</taxon>
        <taxon>Bacillati</taxon>
        <taxon>Cyanobacteriota</taxon>
        <taxon>Cyanophyceae</taxon>
        <taxon>Leptolyngbyales</taxon>
        <taxon>Leptolyngbyaceae</taxon>
        <taxon>Myxacorys</taxon>
        <taxon>Myxacorys almedinensis</taxon>
    </lineage>
</organism>
<dbReference type="InterPro" id="IPR029052">
    <property type="entry name" value="Metallo-depent_PP-like"/>
</dbReference>
<dbReference type="SMART" id="SM00854">
    <property type="entry name" value="PGA_cap"/>
    <property type="match status" value="1"/>
</dbReference>
<dbReference type="Gene3D" id="3.60.21.10">
    <property type="match status" value="1"/>
</dbReference>
<evidence type="ECO:0000256" key="2">
    <source>
        <dbReference type="SAM" id="MobiDB-lite"/>
    </source>
</evidence>
<feature type="compositionally biased region" description="Polar residues" evidence="2">
    <location>
        <begin position="604"/>
        <end position="618"/>
    </location>
</feature>
<protein>
    <submittedName>
        <fullName evidence="4">CapA family protein</fullName>
    </submittedName>
</protein>
<dbReference type="SUPFAM" id="SSF56300">
    <property type="entry name" value="Metallo-dependent phosphatases"/>
    <property type="match status" value="1"/>
</dbReference>
<dbReference type="PANTHER" id="PTHR33393">
    <property type="entry name" value="POLYGLUTAMINE SYNTHESIS ACCESSORY PROTEIN RV0574C-RELATED"/>
    <property type="match status" value="1"/>
</dbReference>
<evidence type="ECO:0000259" key="3">
    <source>
        <dbReference type="SMART" id="SM00854"/>
    </source>
</evidence>